<reference evidence="1 2" key="1">
    <citation type="submission" date="2022-05" db="EMBL/GenBank/DDBJ databases">
        <authorList>
            <consortium name="Genoscope - CEA"/>
            <person name="William W."/>
        </authorList>
    </citation>
    <scope>NUCLEOTIDE SEQUENCE [LARGE SCALE GENOMIC DNA]</scope>
</reference>
<gene>
    <name evidence="1" type="ORF">PLOB_00040019</name>
</gene>
<protein>
    <submittedName>
        <fullName evidence="1">Uncharacterized protein</fullName>
    </submittedName>
</protein>
<evidence type="ECO:0000313" key="2">
    <source>
        <dbReference type="Proteomes" id="UP001159405"/>
    </source>
</evidence>
<keyword evidence="2" id="KW-1185">Reference proteome</keyword>
<comment type="caution">
    <text evidence="1">The sequence shown here is derived from an EMBL/GenBank/DDBJ whole genome shotgun (WGS) entry which is preliminary data.</text>
</comment>
<dbReference type="Proteomes" id="UP001159405">
    <property type="component" value="Unassembled WGS sequence"/>
</dbReference>
<evidence type="ECO:0000313" key="1">
    <source>
        <dbReference type="EMBL" id="CAH3138143.1"/>
    </source>
</evidence>
<dbReference type="EMBL" id="CALNXK010000060">
    <property type="protein sequence ID" value="CAH3138143.1"/>
    <property type="molecule type" value="Genomic_DNA"/>
</dbReference>
<proteinExistence type="predicted"/>
<name>A0ABN8P9M8_9CNID</name>
<accession>A0ABN8P9M8</accession>
<sequence length="127" mass="14595">MELEKFVKATYTLEGDGHLIFIAFQKLEELRALIHAHNFPVILGVVQELFPLNIGDQRRWYQYGLRDLLHCESVLCCTAFQSTSSQRIRPTPADIERIRDVPFLNTNDVIQSLKDQLPSSNSGYTRS</sequence>
<organism evidence="1 2">
    <name type="scientific">Porites lobata</name>
    <dbReference type="NCBI Taxonomy" id="104759"/>
    <lineage>
        <taxon>Eukaryota</taxon>
        <taxon>Metazoa</taxon>
        <taxon>Cnidaria</taxon>
        <taxon>Anthozoa</taxon>
        <taxon>Hexacorallia</taxon>
        <taxon>Scleractinia</taxon>
        <taxon>Fungiina</taxon>
        <taxon>Poritidae</taxon>
        <taxon>Porites</taxon>
    </lineage>
</organism>